<dbReference type="InterPro" id="IPR003593">
    <property type="entry name" value="AAA+_ATPase"/>
</dbReference>
<evidence type="ECO:0000256" key="2">
    <source>
        <dbReference type="ARBA" id="ARBA00022741"/>
    </source>
</evidence>
<dbReference type="GO" id="GO:0016887">
    <property type="term" value="F:ATP hydrolysis activity"/>
    <property type="evidence" value="ECO:0007669"/>
    <property type="project" value="InterPro"/>
</dbReference>
<dbReference type="PANTHER" id="PTHR11638:SF18">
    <property type="entry name" value="HEAT SHOCK PROTEIN 104"/>
    <property type="match status" value="1"/>
</dbReference>
<dbReference type="InterPro" id="IPR003959">
    <property type="entry name" value="ATPase_AAA_core"/>
</dbReference>
<name>A0A5C1H9F0_9APIC</name>
<dbReference type="GO" id="GO:0008233">
    <property type="term" value="F:peptidase activity"/>
    <property type="evidence" value="ECO:0007669"/>
    <property type="project" value="UniProtKB-KW"/>
</dbReference>
<evidence type="ECO:0000256" key="1">
    <source>
        <dbReference type="ARBA" id="ARBA00022737"/>
    </source>
</evidence>
<keyword evidence="1" id="KW-0677">Repeat</keyword>
<dbReference type="GO" id="GO:0005524">
    <property type="term" value="F:ATP binding"/>
    <property type="evidence" value="ECO:0007669"/>
    <property type="project" value="UniProtKB-KW"/>
</dbReference>
<evidence type="ECO:0000259" key="5">
    <source>
        <dbReference type="SMART" id="SM00382"/>
    </source>
</evidence>
<dbReference type="PRINTS" id="PR00300">
    <property type="entry name" value="CLPPROTEASEA"/>
</dbReference>
<dbReference type="InterPro" id="IPR050130">
    <property type="entry name" value="ClpA_ClpB"/>
</dbReference>
<dbReference type="InterPro" id="IPR019489">
    <property type="entry name" value="Clp_ATPase_C"/>
</dbReference>
<dbReference type="PANTHER" id="PTHR11638">
    <property type="entry name" value="ATP-DEPENDENT CLP PROTEASE"/>
    <property type="match status" value="1"/>
</dbReference>
<dbReference type="InterPro" id="IPR001270">
    <property type="entry name" value="ClpA/B"/>
</dbReference>
<evidence type="ECO:0000256" key="3">
    <source>
        <dbReference type="ARBA" id="ARBA00022840"/>
    </source>
</evidence>
<dbReference type="AlphaFoldDB" id="A0A5C1H9F0"/>
<keyword evidence="3 7" id="KW-0067">ATP-binding</keyword>
<dbReference type="GO" id="GO:0006508">
    <property type="term" value="P:proteolysis"/>
    <property type="evidence" value="ECO:0007669"/>
    <property type="project" value="UniProtKB-KW"/>
</dbReference>
<keyword evidence="4" id="KW-0143">Chaperone</keyword>
<dbReference type="PROSITE" id="PS00871">
    <property type="entry name" value="CLPAB_2"/>
    <property type="match status" value="1"/>
</dbReference>
<feature type="domain" description="Clp ATPase C-terminal" evidence="6">
    <location>
        <begin position="639"/>
        <end position="731"/>
    </location>
</feature>
<gene>
    <name evidence="7" type="primary">clpC</name>
</gene>
<dbReference type="SMART" id="SM00382">
    <property type="entry name" value="AAA"/>
    <property type="match status" value="2"/>
</dbReference>
<dbReference type="SUPFAM" id="SSF52540">
    <property type="entry name" value="P-loop containing nucleoside triphosphate hydrolases"/>
    <property type="match status" value="2"/>
</dbReference>
<dbReference type="FunFam" id="3.40.50.300:FF:000025">
    <property type="entry name" value="ATP-dependent Clp protease subunit"/>
    <property type="match status" value="1"/>
</dbReference>
<proteinExistence type="predicted"/>
<keyword evidence="7" id="KW-0645">Protease</keyword>
<dbReference type="Pfam" id="PF07724">
    <property type="entry name" value="AAA_2"/>
    <property type="match status" value="1"/>
</dbReference>
<dbReference type="InterPro" id="IPR027417">
    <property type="entry name" value="P-loop_NTPase"/>
</dbReference>
<dbReference type="InterPro" id="IPR041546">
    <property type="entry name" value="ClpA/ClpB_AAA_lid"/>
</dbReference>
<feature type="domain" description="AAA+ ATPase" evidence="5">
    <location>
        <begin position="186"/>
        <end position="335"/>
    </location>
</feature>
<keyword evidence="2" id="KW-0547">Nucleotide-binding</keyword>
<dbReference type="CDD" id="cd19499">
    <property type="entry name" value="RecA-like_ClpB_Hsp104-like"/>
    <property type="match status" value="1"/>
</dbReference>
<dbReference type="Gene3D" id="1.10.8.60">
    <property type="match status" value="2"/>
</dbReference>
<evidence type="ECO:0000259" key="6">
    <source>
        <dbReference type="SMART" id="SM01086"/>
    </source>
</evidence>
<protein>
    <submittedName>
        <fullName evidence="7">ATP-dependent Clp protease ATP-binding subunit</fullName>
    </submittedName>
</protein>
<feature type="domain" description="AAA+ ATPase" evidence="5">
    <location>
        <begin position="470"/>
        <end position="640"/>
    </location>
</feature>
<organism evidence="7">
    <name type="scientific">Nephromyces sp. ex Molgula occidentalis</name>
    <dbReference type="NCBI Taxonomy" id="2544991"/>
    <lineage>
        <taxon>Eukaryota</taxon>
        <taxon>Sar</taxon>
        <taxon>Alveolata</taxon>
        <taxon>Apicomplexa</taxon>
        <taxon>Aconoidasida</taxon>
        <taxon>Nephromycida</taxon>
        <taxon>Nephromyces</taxon>
    </lineage>
</organism>
<sequence>MLILKSNFKFNCTQEIFNILFKAKIISNTYSHKYIEPIHIFIAICLTKNIISSLLNINTKNLNNLINYFFINNFLLISDKNLSYKNFSIESLKILNNLFKSNKLITSLDLVIILLNLNNNLINSFLNLLSFSKTQVLDLIKYNKYNINVNFLNKYTYLLESEHLNNNLIERKNELQILIDILSKKFKNNPILIGEQGVGRTSLIYLLIKKLQEQKIPLNLKNKQIRFLNLSKLIKNSQYKGDLEDIFNSLINISKKHKNLILISLDIYYLFNLFNSQNTSSEDNTSSLNLFKTAFENNEIQLIGITTPKEYLKLIKLDSNIEQFFEKIIINEPKNKELFDIITLASKKLEQFHKIKYSPFIINETINLSKLYLKNKLFPKKALEILDLASIYQIQKVQFNTLSINYIYKAISTIANLPENIINKTYNQNNIILNLETKLKEVIFGQNKVIEQISNTLKISYLGLKQKNKPLGSWILWGPSGTGKTELAKKLAEILFGSEKEMIRFDMSEYMEKHSLSRLIGTPPGYIGYGEGGQLTEAVNKKPYSVLLFDEIEKAHPDITNIMLQILDDGRLTDSSGKHIDFSNTIILFTSNLGCPKNLPTIINNYDKYLEKNILDAISKYFKPEFLNRLSDILIFNSLGINSLIYINTKFLNILQQQLIDNKINISLSINKDVKLFLSKLAYNPIYGARPLKRLIEKLIEKPLSDLITKLTFKTPHILSFVLDKNNQLTYQLKKV</sequence>
<keyword evidence="7" id="KW-0378">Hydrolase</keyword>
<dbReference type="Pfam" id="PF10431">
    <property type="entry name" value="ClpB_D2-small"/>
    <property type="match status" value="1"/>
</dbReference>
<dbReference type="EMBL" id="MK573202">
    <property type="protein sequence ID" value="QEM01648.1"/>
    <property type="molecule type" value="Genomic_DNA"/>
</dbReference>
<dbReference type="Pfam" id="PF17871">
    <property type="entry name" value="AAA_lid_9"/>
    <property type="match status" value="1"/>
</dbReference>
<evidence type="ECO:0000256" key="4">
    <source>
        <dbReference type="ARBA" id="ARBA00023186"/>
    </source>
</evidence>
<accession>A0A5C1H9F0</accession>
<dbReference type="Gene3D" id="3.40.50.300">
    <property type="entry name" value="P-loop containing nucleotide triphosphate hydrolases"/>
    <property type="match status" value="2"/>
</dbReference>
<dbReference type="InterPro" id="IPR028299">
    <property type="entry name" value="ClpA/B_CS2"/>
</dbReference>
<dbReference type="GO" id="GO:0034605">
    <property type="term" value="P:cellular response to heat"/>
    <property type="evidence" value="ECO:0007669"/>
    <property type="project" value="TreeGrafter"/>
</dbReference>
<reference evidence="7" key="1">
    <citation type="journal article" date="2019" name="Genome Biol. Evol.">
        <title>Nephromyces represents a diverse and novel lineage of the Apicomplexa that has retained apicoplasts.</title>
        <authorList>
            <person name="Munoz-Gomez S.A."/>
            <person name="Durnin K."/>
            <person name="Eme L."/>
            <person name="Paight C."/>
            <person name="Lane C.E."/>
            <person name="Saffo M.B."/>
            <person name="Slamovits C.H."/>
        </authorList>
    </citation>
    <scope>NUCLEOTIDE SEQUENCE</scope>
    <source>
        <strain evidence="7">449</strain>
    </source>
</reference>
<evidence type="ECO:0000313" key="7">
    <source>
        <dbReference type="EMBL" id="QEM01648.1"/>
    </source>
</evidence>
<dbReference type="SMART" id="SM01086">
    <property type="entry name" value="ClpB_D2-small"/>
    <property type="match status" value="1"/>
</dbReference>
<dbReference type="GO" id="GO:0005737">
    <property type="term" value="C:cytoplasm"/>
    <property type="evidence" value="ECO:0007669"/>
    <property type="project" value="TreeGrafter"/>
</dbReference>